<gene>
    <name evidence="1" type="ORF">STSU_020670</name>
</gene>
<accession>A0A7G3USH0</accession>
<dbReference type="EMBL" id="CP029159">
    <property type="protein sequence ID" value="QKM71750.1"/>
    <property type="molecule type" value="Genomic_DNA"/>
</dbReference>
<evidence type="ECO:0000313" key="2">
    <source>
        <dbReference type="Proteomes" id="UP000005940"/>
    </source>
</evidence>
<dbReference type="AlphaFoldDB" id="A0A7G3USH0"/>
<organism evidence="1 2">
    <name type="scientific">Streptomyces tsukubensis (strain DSM 42081 / NBRC 108919 / NRRL 18488 / 9993)</name>
    <dbReference type="NCBI Taxonomy" id="1114943"/>
    <lineage>
        <taxon>Bacteria</taxon>
        <taxon>Bacillati</taxon>
        <taxon>Actinomycetota</taxon>
        <taxon>Actinomycetes</taxon>
        <taxon>Kitasatosporales</taxon>
        <taxon>Streptomycetaceae</taxon>
        <taxon>Streptomyces</taxon>
    </lineage>
</organism>
<dbReference type="Proteomes" id="UP000005940">
    <property type="component" value="Chromosome"/>
</dbReference>
<keyword evidence="2" id="KW-1185">Reference proteome</keyword>
<name>A0A7G3USH0_STRT9</name>
<sequence length="184" mass="20006">MAILVGMVLSGCGLFQNERGQEAAGMDITMREAAEKADAMLDSTMAAFVPEVEWTNDLTTAGDCDLIRYRTVMTIISEQRRGNFLGVTERFWKKSGYEIVSVNKDKDHPAIFARSGDGFAISVTIGDKGQAFFEVATPCVKKSEVPDPAVRAKGQDYSHGDVPYPNVRSRFWSTDSPVPGAAGS</sequence>
<evidence type="ECO:0000313" key="1">
    <source>
        <dbReference type="EMBL" id="QKM71750.1"/>
    </source>
</evidence>
<protein>
    <submittedName>
        <fullName evidence="1">Uncharacterized protein</fullName>
    </submittedName>
</protein>
<reference evidence="1 2" key="1">
    <citation type="journal article" date="2012" name="J. Bacteriol.">
        <title>Draft genome of Streptomyces tsukubaensis NRRL 18488, the producer of the clinically important immunosuppressant tacrolimus (FK506).</title>
        <authorList>
            <person name="Barreiro C."/>
            <person name="Prieto C."/>
            <person name="Sola-Landa A."/>
            <person name="Solera E."/>
            <person name="Martinez-Castro M."/>
            <person name="Perez-Redondo R."/>
            <person name="Garcia-Estrada C."/>
            <person name="Aparicio J.F."/>
            <person name="Fernandez-Martinez L.T."/>
            <person name="Santos-Aberturas J."/>
            <person name="Salehi-Najafabadi Z."/>
            <person name="Rodriguez-Garcia A."/>
            <person name="Tauch A."/>
            <person name="Martin J.F."/>
        </authorList>
    </citation>
    <scope>NUCLEOTIDE SEQUENCE [LARGE SCALE GENOMIC DNA]</scope>
    <source>
        <strain evidence="2">DSM 42081 / NBRC 108919 / NRRL 18488 / 9993</strain>
    </source>
</reference>
<proteinExistence type="predicted"/>